<dbReference type="Gene3D" id="3.30.300.30">
    <property type="match status" value="1"/>
</dbReference>
<comment type="caution">
    <text evidence="5">The sequence shown here is derived from an EMBL/GenBank/DDBJ whole genome shotgun (WGS) entry which is preliminary data.</text>
</comment>
<dbReference type="PANTHER" id="PTHR45527">
    <property type="entry name" value="NONRIBOSOMAL PEPTIDE SYNTHETASE"/>
    <property type="match status" value="1"/>
</dbReference>
<dbReference type="InterPro" id="IPR036736">
    <property type="entry name" value="ACP-like_sf"/>
</dbReference>
<dbReference type="Pfam" id="PF13193">
    <property type="entry name" value="AMP-binding_C"/>
    <property type="match status" value="1"/>
</dbReference>
<dbReference type="InterPro" id="IPR042099">
    <property type="entry name" value="ANL_N_sf"/>
</dbReference>
<dbReference type="GO" id="GO:0047527">
    <property type="term" value="F:2,3-dihydroxybenzoate-serine ligase activity"/>
    <property type="evidence" value="ECO:0007669"/>
    <property type="project" value="TreeGrafter"/>
</dbReference>
<evidence type="ECO:0000256" key="1">
    <source>
        <dbReference type="ARBA" id="ARBA00001957"/>
    </source>
</evidence>
<dbReference type="GO" id="GO:0009239">
    <property type="term" value="P:enterobactin biosynthetic process"/>
    <property type="evidence" value="ECO:0007669"/>
    <property type="project" value="TreeGrafter"/>
</dbReference>
<dbReference type="InterPro" id="IPR001242">
    <property type="entry name" value="Condensation_dom"/>
</dbReference>
<dbReference type="PRINTS" id="PR00154">
    <property type="entry name" value="AMPBINDING"/>
</dbReference>
<gene>
    <name evidence="5" type="ORF">HNR30_007976</name>
</gene>
<dbReference type="FunFam" id="3.40.50.980:FF:000001">
    <property type="entry name" value="Non-ribosomal peptide synthetase"/>
    <property type="match status" value="1"/>
</dbReference>
<protein>
    <submittedName>
        <fullName evidence="5">Amino acid adenylation domain-containing protein</fullName>
    </submittedName>
</protein>
<dbReference type="InterPro" id="IPR045851">
    <property type="entry name" value="AMP-bd_C_sf"/>
</dbReference>
<dbReference type="GO" id="GO:0043041">
    <property type="term" value="P:amino acid activation for nonribosomal peptide biosynthetic process"/>
    <property type="evidence" value="ECO:0007669"/>
    <property type="project" value="TreeGrafter"/>
</dbReference>
<dbReference type="FunFam" id="3.30.300.30:FF:000010">
    <property type="entry name" value="Enterobactin synthetase component F"/>
    <property type="match status" value="1"/>
</dbReference>
<dbReference type="InterPro" id="IPR023213">
    <property type="entry name" value="CAT-like_dom_sf"/>
</dbReference>
<dbReference type="SUPFAM" id="SSF56801">
    <property type="entry name" value="Acetyl-CoA synthetase-like"/>
    <property type="match status" value="1"/>
</dbReference>
<dbReference type="CDD" id="cd19531">
    <property type="entry name" value="LCL_NRPS-like"/>
    <property type="match status" value="1"/>
</dbReference>
<dbReference type="SMART" id="SM00824">
    <property type="entry name" value="PKS_TE"/>
    <property type="match status" value="1"/>
</dbReference>
<dbReference type="GO" id="GO:0009366">
    <property type="term" value="C:enterobactin synthetase complex"/>
    <property type="evidence" value="ECO:0007669"/>
    <property type="project" value="TreeGrafter"/>
</dbReference>
<dbReference type="AlphaFoldDB" id="A0A7W0CSY3"/>
<dbReference type="Gene3D" id="3.40.50.1820">
    <property type="entry name" value="alpha/beta hydrolase"/>
    <property type="match status" value="1"/>
</dbReference>
<sequence>MRLEASESALSHAQERLWVNHLLDPSGAEYNVCLALRLRGRLDPRALGAALTALAARHEPLRTVYTSRDGRPVATVLPPRPVGLDLHRVDGEEGARRLAESQARTPFDLASGPALRACLAVLGTDDHVLILTVHHIAFDEWSMGILLAELDTLYQGGELPPLPAAHAEVVAAERGADLDAAHRHWRAALDGLAGLDLPTDHAPAAEPSSGGAVITFTVPAPVAAALGAVGRRARATPYMTGLAAFTAFLSRYCGQDDIAIGTTVANRALPHSEHLIGAFFNTVVMRGDVSGDPGFTGLLGRTRNACLGALTHQHLPYPMLADGRAPLFRVLYEMHAGVPAGLRLGDLEAEAFEFPDTAAKYDLALSLMPSDGTLVGRLTYRTELFEPGTAQRIADSFLHVLEQLAAAPDTRIGALELLPPDRRAEVLAASTGAPPLGPLDQRLHDLFVRQARRTPQATALSYGSTRLSYRDLDERANRIAHWLRGQGVGRGSVVGICMERSDWLVAAFLGVWKAGAAYLPLDPGLPAERIGYMVGDSGASLVLRSAPDLEAAVASCPATDPVAPSTPADLAYVIYTSGSTGRPKGVMVPHRGLVNFLHWCVSAYAVGGVGGAPLFSSVAYDMVVPNIYTPLVTGQCVHLLDEDTSLDELREGLSGRPYGFVKLTPGHLEVLAGQLPPAEAARLAGVLVVGADAFPGRALAFWQALDPPPVLLNEYGPTEASVANCVHTVTGPVGGELVPIGRPIPGTTMYVLDAGMRPLPFGVPGELYIGGECVVRGYHGRPALTAERFVPDPYGEPGARLYRTGDLGRLRANGEFEFLGRLDDQVKIRGYRVELGEIEAALDELPGVERSVVVAAPDGAGGRRLVAYVVGATPPARLRAGLADALPEYMVPALFVPLPAIPLNRNGKVDRSALPVVVNGHAELPAGTPAEPPTGASALAETFLGPLASLVTEVLGAADVRPEEDLFTRGLDSLGAVRLLAAVKDRLGATVKLRAFLTDPTLGGLGELIFSVPSSRAPERTRPILVPLAPAPASSAPPVYCVHPLGGSAHCYAALAARLAPDRPVHGLQALDSAQDTRSLTTLAARYADELSHSAPGTLVGWSAGGVLAFETARQLRERGHKSERVLLVDSVPPQEMLPELLEDLLELEELIERLEPLGPRAARAALLEREVGFFAGLGLTSEQVGAYYEAYGPGLLRLWRDGLEGLAGYRPARYDGPVTLLVSESNPAWVRTAQISGWRSAATDLTVRIVEGEHHDLLRPTHVGRLIPWLT</sequence>
<dbReference type="Pfam" id="PF00668">
    <property type="entry name" value="Condensation"/>
    <property type="match status" value="1"/>
</dbReference>
<evidence type="ECO:0000313" key="6">
    <source>
        <dbReference type="Proteomes" id="UP000530928"/>
    </source>
</evidence>
<dbReference type="SUPFAM" id="SSF47336">
    <property type="entry name" value="ACP-like"/>
    <property type="match status" value="1"/>
</dbReference>
<comment type="cofactor">
    <cofactor evidence="1">
        <name>pantetheine 4'-phosphate</name>
        <dbReference type="ChEBI" id="CHEBI:47942"/>
    </cofactor>
</comment>
<evidence type="ECO:0000256" key="2">
    <source>
        <dbReference type="ARBA" id="ARBA00022450"/>
    </source>
</evidence>
<dbReference type="InterPro" id="IPR009081">
    <property type="entry name" value="PP-bd_ACP"/>
</dbReference>
<dbReference type="InterPro" id="IPR001031">
    <property type="entry name" value="Thioesterase"/>
</dbReference>
<dbReference type="Gene3D" id="3.40.50.12780">
    <property type="entry name" value="N-terminal domain of ligase-like"/>
    <property type="match status" value="1"/>
</dbReference>
<dbReference type="InterPro" id="IPR000873">
    <property type="entry name" value="AMP-dep_synth/lig_dom"/>
</dbReference>
<dbReference type="Pfam" id="PF00975">
    <property type="entry name" value="Thioesterase"/>
    <property type="match status" value="1"/>
</dbReference>
<evidence type="ECO:0000313" key="5">
    <source>
        <dbReference type="EMBL" id="MBA2896585.1"/>
    </source>
</evidence>
<keyword evidence="3" id="KW-0597">Phosphoprotein</keyword>
<dbReference type="InterPro" id="IPR029058">
    <property type="entry name" value="AB_hydrolase_fold"/>
</dbReference>
<feature type="domain" description="Carrier" evidence="4">
    <location>
        <begin position="938"/>
        <end position="1013"/>
    </location>
</feature>
<dbReference type="Gene3D" id="3.30.559.30">
    <property type="entry name" value="Nonribosomal peptide synthetase, condensation domain"/>
    <property type="match status" value="1"/>
</dbReference>
<accession>A0A7W0CSY3</accession>
<dbReference type="InterPro" id="IPR020845">
    <property type="entry name" value="AMP-binding_CS"/>
</dbReference>
<reference evidence="5 6" key="1">
    <citation type="submission" date="2020-07" db="EMBL/GenBank/DDBJ databases">
        <title>Genomic Encyclopedia of Type Strains, Phase IV (KMG-IV): sequencing the most valuable type-strain genomes for metagenomic binning, comparative biology and taxonomic classification.</title>
        <authorList>
            <person name="Goeker M."/>
        </authorList>
    </citation>
    <scope>NUCLEOTIDE SEQUENCE [LARGE SCALE GENOMIC DNA]</scope>
    <source>
        <strain evidence="5 6">DSM 45533</strain>
    </source>
</reference>
<dbReference type="PROSITE" id="PS50075">
    <property type="entry name" value="CARRIER"/>
    <property type="match status" value="1"/>
</dbReference>
<evidence type="ECO:0000256" key="3">
    <source>
        <dbReference type="ARBA" id="ARBA00022553"/>
    </source>
</evidence>
<dbReference type="InterPro" id="IPR020459">
    <property type="entry name" value="AMP-binding"/>
</dbReference>
<dbReference type="CDD" id="cd05930">
    <property type="entry name" value="A_NRPS"/>
    <property type="match status" value="1"/>
</dbReference>
<dbReference type="NCBIfam" id="TIGR01733">
    <property type="entry name" value="AA-adenyl-dom"/>
    <property type="match status" value="1"/>
</dbReference>
<organism evidence="5 6">
    <name type="scientific">Nonomuraea soli</name>
    <dbReference type="NCBI Taxonomy" id="1032476"/>
    <lineage>
        <taxon>Bacteria</taxon>
        <taxon>Bacillati</taxon>
        <taxon>Actinomycetota</taxon>
        <taxon>Actinomycetes</taxon>
        <taxon>Streptosporangiales</taxon>
        <taxon>Streptosporangiaceae</taxon>
        <taxon>Nonomuraea</taxon>
    </lineage>
</organism>
<dbReference type="PANTHER" id="PTHR45527:SF1">
    <property type="entry name" value="FATTY ACID SYNTHASE"/>
    <property type="match status" value="1"/>
</dbReference>
<dbReference type="Proteomes" id="UP000530928">
    <property type="component" value="Unassembled WGS sequence"/>
</dbReference>
<dbReference type="Gene3D" id="3.30.559.10">
    <property type="entry name" value="Chloramphenicol acetyltransferase-like domain"/>
    <property type="match status" value="1"/>
</dbReference>
<name>A0A7W0CSY3_9ACTN</name>
<dbReference type="GO" id="GO:0008610">
    <property type="term" value="P:lipid biosynthetic process"/>
    <property type="evidence" value="ECO:0007669"/>
    <property type="project" value="UniProtKB-ARBA"/>
</dbReference>
<keyword evidence="6" id="KW-1185">Reference proteome</keyword>
<dbReference type="SUPFAM" id="SSF53474">
    <property type="entry name" value="alpha/beta-Hydrolases"/>
    <property type="match status" value="1"/>
</dbReference>
<keyword evidence="2" id="KW-0596">Phosphopantetheine</keyword>
<dbReference type="GO" id="GO:0005829">
    <property type="term" value="C:cytosol"/>
    <property type="evidence" value="ECO:0007669"/>
    <property type="project" value="TreeGrafter"/>
</dbReference>
<evidence type="ECO:0000259" key="4">
    <source>
        <dbReference type="PROSITE" id="PS50075"/>
    </source>
</evidence>
<proteinExistence type="predicted"/>
<dbReference type="SUPFAM" id="SSF52777">
    <property type="entry name" value="CoA-dependent acyltransferases"/>
    <property type="match status" value="2"/>
</dbReference>
<dbReference type="GO" id="GO:0031177">
    <property type="term" value="F:phosphopantetheine binding"/>
    <property type="evidence" value="ECO:0007669"/>
    <property type="project" value="TreeGrafter"/>
</dbReference>
<dbReference type="EMBL" id="JACDUR010000009">
    <property type="protein sequence ID" value="MBA2896585.1"/>
    <property type="molecule type" value="Genomic_DNA"/>
</dbReference>
<dbReference type="Gene3D" id="1.10.1200.10">
    <property type="entry name" value="ACP-like"/>
    <property type="match status" value="1"/>
</dbReference>
<dbReference type="Pfam" id="PF00550">
    <property type="entry name" value="PP-binding"/>
    <property type="match status" value="1"/>
</dbReference>
<dbReference type="Pfam" id="PF00501">
    <property type="entry name" value="AMP-binding"/>
    <property type="match status" value="1"/>
</dbReference>
<dbReference type="PROSITE" id="PS00455">
    <property type="entry name" value="AMP_BINDING"/>
    <property type="match status" value="1"/>
</dbReference>
<dbReference type="InterPro" id="IPR025110">
    <property type="entry name" value="AMP-bd_C"/>
</dbReference>
<dbReference type="InterPro" id="IPR010071">
    <property type="entry name" value="AA_adenyl_dom"/>
</dbReference>
<dbReference type="RefSeq" id="WP_181615310.1">
    <property type="nucleotide sequence ID" value="NZ_BAABAM010000008.1"/>
</dbReference>
<dbReference type="FunFam" id="2.30.38.10:FF:000001">
    <property type="entry name" value="Non-ribosomal peptide synthetase PvdI"/>
    <property type="match status" value="1"/>
</dbReference>
<dbReference type="InterPro" id="IPR020802">
    <property type="entry name" value="TesA-like"/>
</dbReference>